<evidence type="ECO:0000313" key="2">
    <source>
        <dbReference type="EMBL" id="EPS93423.1"/>
    </source>
</evidence>
<name>S8DQE4_FOMSC</name>
<gene>
    <name evidence="2" type="ORF">FOMPIDRAFT_91939</name>
</gene>
<dbReference type="InParanoid" id="S8DQE4"/>
<proteinExistence type="predicted"/>
<feature type="compositionally biased region" description="Basic and acidic residues" evidence="1">
    <location>
        <begin position="342"/>
        <end position="353"/>
    </location>
</feature>
<accession>S8DQE4</accession>
<evidence type="ECO:0000256" key="1">
    <source>
        <dbReference type="SAM" id="MobiDB-lite"/>
    </source>
</evidence>
<feature type="compositionally biased region" description="Basic and acidic residues" evidence="1">
    <location>
        <begin position="313"/>
        <end position="324"/>
    </location>
</feature>
<protein>
    <recommendedName>
        <fullName evidence="4">Protein kinase domain-containing protein</fullName>
    </recommendedName>
</protein>
<feature type="region of interest" description="Disordered" evidence="1">
    <location>
        <begin position="313"/>
        <end position="353"/>
    </location>
</feature>
<evidence type="ECO:0000313" key="3">
    <source>
        <dbReference type="Proteomes" id="UP000015241"/>
    </source>
</evidence>
<organism evidence="2 3">
    <name type="scientific">Fomitopsis schrenkii</name>
    <name type="common">Brown rot fungus</name>
    <dbReference type="NCBI Taxonomy" id="2126942"/>
    <lineage>
        <taxon>Eukaryota</taxon>
        <taxon>Fungi</taxon>
        <taxon>Dikarya</taxon>
        <taxon>Basidiomycota</taxon>
        <taxon>Agaricomycotina</taxon>
        <taxon>Agaricomycetes</taxon>
        <taxon>Polyporales</taxon>
        <taxon>Fomitopsis</taxon>
    </lineage>
</organism>
<sequence>MLPGAQAEVTQKPFLEAMSNPGSLIVHGLVRLNEGKDASLPVPRIVKTLPYLIVTGNEDANDPIHQDCPPVSSTSNTQMDIQLYLGKRLSKGNHHTVYTVNLSANEDVSSHPPRMVIKVSAEREGHRLAREAAMYDYLKPLQGRVIPRCYGYFRCIVNLIESVVTPWSPPHLTFPRDKSLFNIFRMPNANACLNILLLEYAGTPVDTHPSVSIDELRTELTGMVNALSKLAVSHNDLFPRNVLCVDEQLVSSTGTPAAQSRTHGPVYKFRLIDLESASVDFSWRNENKRVKMLNRQGKSAIEGFIEELQDNRRHQLDHHKHSEDDVASDNGTQNEFEDEAEEIRSADGSDKDV</sequence>
<dbReference type="Proteomes" id="UP000015241">
    <property type="component" value="Unassembled WGS sequence"/>
</dbReference>
<dbReference type="EMBL" id="KE504277">
    <property type="protein sequence ID" value="EPS93423.1"/>
    <property type="molecule type" value="Genomic_DNA"/>
</dbReference>
<dbReference type="InterPro" id="IPR011009">
    <property type="entry name" value="Kinase-like_dom_sf"/>
</dbReference>
<dbReference type="AlphaFoldDB" id="S8DQE4"/>
<dbReference type="SUPFAM" id="SSF56112">
    <property type="entry name" value="Protein kinase-like (PK-like)"/>
    <property type="match status" value="1"/>
</dbReference>
<reference evidence="2 3" key="1">
    <citation type="journal article" date="2012" name="Science">
        <title>The Paleozoic origin of enzymatic lignin decomposition reconstructed from 31 fungal genomes.</title>
        <authorList>
            <person name="Floudas D."/>
            <person name="Binder M."/>
            <person name="Riley R."/>
            <person name="Barry K."/>
            <person name="Blanchette R.A."/>
            <person name="Henrissat B."/>
            <person name="Martinez A.T."/>
            <person name="Otillar R."/>
            <person name="Spatafora J.W."/>
            <person name="Yadav J.S."/>
            <person name="Aerts A."/>
            <person name="Benoit I."/>
            <person name="Boyd A."/>
            <person name="Carlson A."/>
            <person name="Copeland A."/>
            <person name="Coutinho P.M."/>
            <person name="de Vries R.P."/>
            <person name="Ferreira P."/>
            <person name="Findley K."/>
            <person name="Foster B."/>
            <person name="Gaskell J."/>
            <person name="Glotzer D."/>
            <person name="Gorecki P."/>
            <person name="Heitman J."/>
            <person name="Hesse C."/>
            <person name="Hori C."/>
            <person name="Igarashi K."/>
            <person name="Jurgens J.A."/>
            <person name="Kallen N."/>
            <person name="Kersten P."/>
            <person name="Kohler A."/>
            <person name="Kuees U."/>
            <person name="Kumar T.K.A."/>
            <person name="Kuo A."/>
            <person name="LaButti K."/>
            <person name="Larrondo L.F."/>
            <person name="Lindquist E."/>
            <person name="Ling A."/>
            <person name="Lombard V."/>
            <person name="Lucas S."/>
            <person name="Lundell T."/>
            <person name="Martin R."/>
            <person name="McLaughlin D.J."/>
            <person name="Morgenstern I."/>
            <person name="Morin E."/>
            <person name="Murat C."/>
            <person name="Nagy L.G."/>
            <person name="Nolan M."/>
            <person name="Ohm R.A."/>
            <person name="Patyshakuliyeva A."/>
            <person name="Rokas A."/>
            <person name="Ruiz-Duenas F.J."/>
            <person name="Sabat G."/>
            <person name="Salamov A."/>
            <person name="Samejima M."/>
            <person name="Schmutz J."/>
            <person name="Slot J.C."/>
            <person name="St John F."/>
            <person name="Stenlid J."/>
            <person name="Sun H."/>
            <person name="Sun S."/>
            <person name="Syed K."/>
            <person name="Tsang A."/>
            <person name="Wiebenga A."/>
            <person name="Young D."/>
            <person name="Pisabarro A."/>
            <person name="Eastwood D.C."/>
            <person name="Martin F."/>
            <person name="Cullen D."/>
            <person name="Grigoriev I.V."/>
            <person name="Hibbett D.S."/>
        </authorList>
    </citation>
    <scope>NUCLEOTIDE SEQUENCE</scope>
    <source>
        <strain evidence="3">FP-58527</strain>
    </source>
</reference>
<dbReference type="OrthoDB" id="2792339at2759"/>
<keyword evidence="3" id="KW-1185">Reference proteome</keyword>
<evidence type="ECO:0008006" key="4">
    <source>
        <dbReference type="Google" id="ProtNLM"/>
    </source>
</evidence>
<dbReference type="HOGENOM" id="CLU_877275_0_0_1"/>